<dbReference type="GO" id="GO:0008233">
    <property type="term" value="F:peptidase activity"/>
    <property type="evidence" value="ECO:0007669"/>
    <property type="project" value="UniProtKB-KW"/>
</dbReference>
<protein>
    <submittedName>
        <fullName evidence="5">Sentrin-specific protease 1-like</fullName>
    </submittedName>
</protein>
<proteinExistence type="inferred from homology"/>
<comment type="similarity">
    <text evidence="1">Belongs to the peptidase C48 family.</text>
</comment>
<evidence type="ECO:0000259" key="4">
    <source>
        <dbReference type="PROSITE" id="PS50600"/>
    </source>
</evidence>
<evidence type="ECO:0000256" key="3">
    <source>
        <dbReference type="ARBA" id="ARBA00022801"/>
    </source>
</evidence>
<dbReference type="SUPFAM" id="SSF54001">
    <property type="entry name" value="Cysteine proteinases"/>
    <property type="match status" value="1"/>
</dbReference>
<dbReference type="GO" id="GO:0006508">
    <property type="term" value="P:proteolysis"/>
    <property type="evidence" value="ECO:0007669"/>
    <property type="project" value="UniProtKB-KW"/>
</dbReference>
<dbReference type="Proteomes" id="UP001604277">
    <property type="component" value="Unassembled WGS sequence"/>
</dbReference>
<gene>
    <name evidence="5" type="ORF">Fot_20199</name>
</gene>
<dbReference type="AlphaFoldDB" id="A0ABD1VPW5"/>
<reference evidence="6" key="1">
    <citation type="submission" date="2024-07" db="EMBL/GenBank/DDBJ databases">
        <title>Two chromosome-level genome assemblies of Korean endemic species Abeliophyllum distichum and Forsythia ovata (Oleaceae).</title>
        <authorList>
            <person name="Jang H."/>
        </authorList>
    </citation>
    <scope>NUCLEOTIDE SEQUENCE [LARGE SCALE GENOMIC DNA]</scope>
</reference>
<dbReference type="InterPro" id="IPR038765">
    <property type="entry name" value="Papain-like_cys_pep_sf"/>
</dbReference>
<keyword evidence="2" id="KW-0645">Protease</keyword>
<dbReference type="EMBL" id="JBFOLJ010000005">
    <property type="protein sequence ID" value="KAL2538808.1"/>
    <property type="molecule type" value="Genomic_DNA"/>
</dbReference>
<sequence length="136" mass="15654">MESGKYMHNCLGRKSSSLVKSLLKYVVGSTPELGKVWKDCRYLYAPCCAIGCHWFAVKIDLEDPNNIYLRQLKESCPQSRVRSVYEASPRSDCGIFTVKYIEFLQANMDVSAIRPECIPMWRKKLAAELLAWHFEP</sequence>
<dbReference type="InterPro" id="IPR003653">
    <property type="entry name" value="Peptidase_C48_C"/>
</dbReference>
<evidence type="ECO:0000313" key="5">
    <source>
        <dbReference type="EMBL" id="KAL2538808.1"/>
    </source>
</evidence>
<organism evidence="5 6">
    <name type="scientific">Forsythia ovata</name>
    <dbReference type="NCBI Taxonomy" id="205694"/>
    <lineage>
        <taxon>Eukaryota</taxon>
        <taxon>Viridiplantae</taxon>
        <taxon>Streptophyta</taxon>
        <taxon>Embryophyta</taxon>
        <taxon>Tracheophyta</taxon>
        <taxon>Spermatophyta</taxon>
        <taxon>Magnoliopsida</taxon>
        <taxon>eudicotyledons</taxon>
        <taxon>Gunneridae</taxon>
        <taxon>Pentapetalae</taxon>
        <taxon>asterids</taxon>
        <taxon>lamiids</taxon>
        <taxon>Lamiales</taxon>
        <taxon>Oleaceae</taxon>
        <taxon>Forsythieae</taxon>
        <taxon>Forsythia</taxon>
    </lineage>
</organism>
<evidence type="ECO:0000256" key="2">
    <source>
        <dbReference type="ARBA" id="ARBA00022670"/>
    </source>
</evidence>
<keyword evidence="3" id="KW-0378">Hydrolase</keyword>
<evidence type="ECO:0000313" key="6">
    <source>
        <dbReference type="Proteomes" id="UP001604277"/>
    </source>
</evidence>
<dbReference type="Pfam" id="PF02902">
    <property type="entry name" value="Peptidase_C48"/>
    <property type="match status" value="1"/>
</dbReference>
<keyword evidence="6" id="KW-1185">Reference proteome</keyword>
<dbReference type="PROSITE" id="PS50600">
    <property type="entry name" value="ULP_PROTEASE"/>
    <property type="match status" value="1"/>
</dbReference>
<dbReference type="Gene3D" id="3.40.395.10">
    <property type="entry name" value="Adenoviral Proteinase, Chain A"/>
    <property type="match status" value="1"/>
</dbReference>
<evidence type="ECO:0000256" key="1">
    <source>
        <dbReference type="ARBA" id="ARBA00005234"/>
    </source>
</evidence>
<feature type="domain" description="Ubiquitin-like protease family profile" evidence="4">
    <location>
        <begin position="1"/>
        <end position="104"/>
    </location>
</feature>
<name>A0ABD1VPW5_9LAMI</name>
<accession>A0ABD1VPW5</accession>
<comment type="caution">
    <text evidence="5">The sequence shown here is derived from an EMBL/GenBank/DDBJ whole genome shotgun (WGS) entry which is preliminary data.</text>
</comment>